<dbReference type="Gene3D" id="2.60.120.260">
    <property type="entry name" value="Galactose-binding domain-like"/>
    <property type="match status" value="1"/>
</dbReference>
<proteinExistence type="inferred from homology"/>
<dbReference type="AlphaFoldDB" id="A0A6G1U496"/>
<dbReference type="Proteomes" id="UP000480425">
    <property type="component" value="Unassembled WGS sequence"/>
</dbReference>
<gene>
    <name evidence="8" type="ORF">F7D73_15870</name>
</gene>
<sequence>MKRLIITLGVITCITTPTCGQSKVQNFDFGWKFIEQDVKEAQLPSCNDGKWTRVNLPHDWDIYHSPKADAPTENGGGYYPGGIGWYRKQVRDTDLKTGKGESLWLHFEGIYQNSQVFVNGIQVGTHFYGYTPFKVKISPYIKKGINTIAVRVDNSKQPNCRWYSGSGIYRHVWLEKYHENKMDDPQQLFIQTEKIYGMSKDGTHADSAAIRITYQDKLNERRVLRNVELWSPAHPKLYNIQVGELNVKHGIRTFRYDAQRGFLLNGQPTLINGACVHHDNGVIGAMAFDAAEIRKVRLMKEAGFNLIRTSHNPQTRAMLDACDSLGMMVIDEAFDGWYTEKTKYDYHLAIDSCYQEDLKAMVLRDRNHPCIISYSIGNEVIERKEIKVIQTAQKFKKVITSLDNTRPVTEALCSWDHDWEIFDPHAAVLDIVGYNYMMHKAESDHERCPERVMWQTESYPRDAFANWKHTVERPYIIGDIVWTGLDYLGESAIGQFHYEGESRKEHYQGNHFPYHGAYCGDVDLTGWRKPISHYRSMLWNLKDGSPDIYLAVKEPDFYYKGHISETQWSVWPTWESWNWQGWEGRNIDVEIYSKSPRVRLYLNNQLVAEKQVGIDTEYKAVITLPYQPGVLKAVSLDANGQEVKESILQTSGEPASIKLTADRKHILASGEDLAYITLEVIDKNGNIVPDANIPLNVDVKGRATLLAAASANLKDLEPKTSSKVTTYKGRAIAVIRSGNKPGKATVTVSSSKFDKTISETILVR</sequence>
<dbReference type="Pfam" id="PF18565">
    <property type="entry name" value="Glyco_hydro2_C5"/>
    <property type="match status" value="1"/>
</dbReference>
<feature type="domain" description="Glycosyl hydrolases family 2 sugar binding" evidence="5">
    <location>
        <begin position="82"/>
        <end position="174"/>
    </location>
</feature>
<feature type="domain" description="Glycoside hydrolase family 2" evidence="7">
    <location>
        <begin position="657"/>
        <end position="755"/>
    </location>
</feature>
<dbReference type="SUPFAM" id="SSF51445">
    <property type="entry name" value="(Trans)glycosidases"/>
    <property type="match status" value="1"/>
</dbReference>
<dbReference type="InterPro" id="IPR040605">
    <property type="entry name" value="Glyco_hydro2_dom5"/>
</dbReference>
<evidence type="ECO:0000256" key="1">
    <source>
        <dbReference type="ARBA" id="ARBA00007401"/>
    </source>
</evidence>
<evidence type="ECO:0000259" key="7">
    <source>
        <dbReference type="Pfam" id="PF18565"/>
    </source>
</evidence>
<dbReference type="PANTHER" id="PTHR42732">
    <property type="entry name" value="BETA-GALACTOSIDASE"/>
    <property type="match status" value="1"/>
</dbReference>
<dbReference type="SUPFAM" id="SSF49373">
    <property type="entry name" value="Invasin/intimin cell-adhesion fragments"/>
    <property type="match status" value="1"/>
</dbReference>
<dbReference type="InterPro" id="IPR013783">
    <property type="entry name" value="Ig-like_fold"/>
</dbReference>
<evidence type="ECO:0000259" key="6">
    <source>
        <dbReference type="Pfam" id="PF16355"/>
    </source>
</evidence>
<evidence type="ECO:0000259" key="5">
    <source>
        <dbReference type="Pfam" id="PF02837"/>
    </source>
</evidence>
<evidence type="ECO:0000313" key="9">
    <source>
        <dbReference type="Proteomes" id="UP000480425"/>
    </source>
</evidence>
<reference evidence="8 9" key="1">
    <citation type="submission" date="2019-09" db="EMBL/GenBank/DDBJ databases">
        <title>Distinct polysaccharide growth profiles of human intestinal Prevotella copri isolates.</title>
        <authorList>
            <person name="Fehlner-Peach H."/>
            <person name="Magnabosco C."/>
            <person name="Raghavan V."/>
            <person name="Scher J.U."/>
            <person name="Tett A."/>
            <person name="Cox L.M."/>
            <person name="Gottsegen C."/>
            <person name="Watters A."/>
            <person name="Wiltshire- Gordon J.D."/>
            <person name="Segata N."/>
            <person name="Bonneau R."/>
            <person name="Littman D.R."/>
        </authorList>
    </citation>
    <scope>NUCLEOTIDE SEQUENCE [LARGE SCALE GENOMIC DNA]</scope>
    <source>
        <strain evidence="9">iA622</strain>
    </source>
</reference>
<feature type="domain" description="Glycoside hydrolase family 2 catalytic" evidence="4">
    <location>
        <begin position="261"/>
        <end position="483"/>
    </location>
</feature>
<dbReference type="Pfam" id="PF16355">
    <property type="entry name" value="DUF4982"/>
    <property type="match status" value="1"/>
</dbReference>
<dbReference type="GO" id="GO:0004553">
    <property type="term" value="F:hydrolase activity, hydrolyzing O-glycosyl compounds"/>
    <property type="evidence" value="ECO:0007669"/>
    <property type="project" value="InterPro"/>
</dbReference>
<name>A0A6G1U496_9BACT</name>
<dbReference type="InterPro" id="IPR008964">
    <property type="entry name" value="Invasin/intimin_cell_adhesion"/>
</dbReference>
<dbReference type="SUPFAM" id="SSF49785">
    <property type="entry name" value="Galactose-binding domain-like"/>
    <property type="match status" value="1"/>
</dbReference>
<dbReference type="Pfam" id="PF02836">
    <property type="entry name" value="Glyco_hydro_2_C"/>
    <property type="match status" value="1"/>
</dbReference>
<dbReference type="RefSeq" id="WP_153126283.1">
    <property type="nucleotide sequence ID" value="NZ_VZCB01000110.1"/>
</dbReference>
<dbReference type="PRINTS" id="PR00132">
    <property type="entry name" value="GLHYDRLASE2"/>
</dbReference>
<dbReference type="Gene3D" id="2.60.40.10">
    <property type="entry name" value="Immunoglobulins"/>
    <property type="match status" value="2"/>
</dbReference>
<dbReference type="EMBL" id="VZCB01000110">
    <property type="protein sequence ID" value="MQN82384.1"/>
    <property type="molecule type" value="Genomic_DNA"/>
</dbReference>
<organism evidence="8 9">
    <name type="scientific">Segatella copri</name>
    <dbReference type="NCBI Taxonomy" id="165179"/>
    <lineage>
        <taxon>Bacteria</taxon>
        <taxon>Pseudomonadati</taxon>
        <taxon>Bacteroidota</taxon>
        <taxon>Bacteroidia</taxon>
        <taxon>Bacteroidales</taxon>
        <taxon>Prevotellaceae</taxon>
        <taxon>Segatella</taxon>
    </lineage>
</organism>
<dbReference type="Pfam" id="PF02837">
    <property type="entry name" value="Glyco_hydro_2_N"/>
    <property type="match status" value="1"/>
</dbReference>
<dbReference type="Gene3D" id="3.20.20.80">
    <property type="entry name" value="Glycosidases"/>
    <property type="match status" value="2"/>
</dbReference>
<feature type="domain" description="DUF4982" evidence="6">
    <location>
        <begin position="584"/>
        <end position="643"/>
    </location>
</feature>
<dbReference type="InterPro" id="IPR032311">
    <property type="entry name" value="DUF4982"/>
</dbReference>
<dbReference type="InterPro" id="IPR017853">
    <property type="entry name" value="GH"/>
</dbReference>
<evidence type="ECO:0000256" key="2">
    <source>
        <dbReference type="ARBA" id="ARBA00022801"/>
    </source>
</evidence>
<keyword evidence="2 8" id="KW-0378">Hydrolase</keyword>
<dbReference type="InterPro" id="IPR006104">
    <property type="entry name" value="Glyco_hydro_2_N"/>
</dbReference>
<evidence type="ECO:0000256" key="3">
    <source>
        <dbReference type="ARBA" id="ARBA00023295"/>
    </source>
</evidence>
<dbReference type="InterPro" id="IPR006101">
    <property type="entry name" value="Glyco_hydro_2"/>
</dbReference>
<dbReference type="OrthoDB" id="9801077at2"/>
<accession>A0A6G1U496</accession>
<comment type="similarity">
    <text evidence="1">Belongs to the glycosyl hydrolase 2 family.</text>
</comment>
<dbReference type="GO" id="GO:0005975">
    <property type="term" value="P:carbohydrate metabolic process"/>
    <property type="evidence" value="ECO:0007669"/>
    <property type="project" value="InterPro"/>
</dbReference>
<dbReference type="InterPro" id="IPR051913">
    <property type="entry name" value="GH2_Domain-Containing"/>
</dbReference>
<evidence type="ECO:0000313" key="8">
    <source>
        <dbReference type="EMBL" id="MQN82384.1"/>
    </source>
</evidence>
<evidence type="ECO:0000259" key="4">
    <source>
        <dbReference type="Pfam" id="PF02836"/>
    </source>
</evidence>
<dbReference type="PANTHER" id="PTHR42732:SF1">
    <property type="entry name" value="BETA-MANNOSIDASE"/>
    <property type="match status" value="1"/>
</dbReference>
<protein>
    <submittedName>
        <fullName evidence="8">Glycoside hydrolase family 2 protein</fullName>
    </submittedName>
</protein>
<dbReference type="InterPro" id="IPR008979">
    <property type="entry name" value="Galactose-bd-like_sf"/>
</dbReference>
<keyword evidence="3" id="KW-0326">Glycosidase</keyword>
<comment type="caution">
    <text evidence="8">The sequence shown here is derived from an EMBL/GenBank/DDBJ whole genome shotgun (WGS) entry which is preliminary data.</text>
</comment>
<dbReference type="InterPro" id="IPR006103">
    <property type="entry name" value="Glyco_hydro_2_cat"/>
</dbReference>